<organism evidence="4 6">
    <name type="scientific">Zancudomyces culisetae</name>
    <name type="common">Gut fungus</name>
    <name type="synonym">Smittium culisetae</name>
    <dbReference type="NCBI Taxonomy" id="1213189"/>
    <lineage>
        <taxon>Eukaryota</taxon>
        <taxon>Fungi</taxon>
        <taxon>Fungi incertae sedis</taxon>
        <taxon>Zoopagomycota</taxon>
        <taxon>Kickxellomycotina</taxon>
        <taxon>Harpellomycetes</taxon>
        <taxon>Harpellales</taxon>
        <taxon>Legeriomycetaceae</taxon>
        <taxon>Zancudomyces</taxon>
    </lineage>
</organism>
<dbReference type="GO" id="GO:0051170">
    <property type="term" value="P:import into nucleus"/>
    <property type="evidence" value="ECO:0007669"/>
    <property type="project" value="TreeGrafter"/>
</dbReference>
<dbReference type="AlphaFoldDB" id="A0A1R1PQ69"/>
<dbReference type="SUPFAM" id="SSF51735">
    <property type="entry name" value="NAD(P)-binding Rossmann-fold domains"/>
    <property type="match status" value="1"/>
</dbReference>
<evidence type="ECO:0000313" key="4">
    <source>
        <dbReference type="EMBL" id="OMH83098.1"/>
    </source>
</evidence>
<dbReference type="EMBL" id="LSSK01000514">
    <property type="protein sequence ID" value="OMH83098.1"/>
    <property type="molecule type" value="Genomic_DNA"/>
</dbReference>
<gene>
    <name evidence="5" type="ORF">AX774_g1924</name>
    <name evidence="4" type="ORF">AX774_g3396</name>
</gene>
<protein>
    <submittedName>
        <fullName evidence="4">Oxidoreductase HTATIP2</fullName>
    </submittedName>
</protein>
<evidence type="ECO:0000256" key="1">
    <source>
        <dbReference type="ARBA" id="ARBA00004450"/>
    </source>
</evidence>
<accession>A0A1R1PQ69</accession>
<evidence type="ECO:0000259" key="3">
    <source>
        <dbReference type="Pfam" id="PF13460"/>
    </source>
</evidence>
<comment type="subcellular location">
    <subcellularLocation>
        <location evidence="1">Mitochondrion outer membrane</location>
        <topology evidence="1">Peripheral membrane protein</topology>
    </subcellularLocation>
</comment>
<name>A0A1R1PQ69_ZANCU</name>
<dbReference type="OrthoDB" id="430436at2759"/>
<dbReference type="EMBL" id="LSSK01000180">
    <property type="protein sequence ID" value="OMH84553.1"/>
    <property type="molecule type" value="Genomic_DNA"/>
</dbReference>
<dbReference type="PANTHER" id="PTHR14097">
    <property type="entry name" value="OXIDOREDUCTASE HTATIP2"/>
    <property type="match status" value="1"/>
</dbReference>
<sequence length="251" mass="27780">MSSLKISPLTKIGSAYKELSEAFKASNPAAVAVVLGPTGEVGREVVRNLLSLGAYSKVIVATRRELEYDGPNSDKLVQVKVDYDNIEKHKEDFKEASTCFCCLGTTRGKAGKEGFYKVDHDYVINSAKMLKENGLRHFSMCSAQGANPSSMFYYPKVKGQTDDELKQLGFERLTISRPAFLVCEREESRPMERFFGAIISGVNKLVPNLMSVSTADVARAMVSDSFEKVVQTPVVTIYENKDIVEHASRLD</sequence>
<dbReference type="InterPro" id="IPR016040">
    <property type="entry name" value="NAD(P)-bd_dom"/>
</dbReference>
<dbReference type="PANTHER" id="PTHR14097:SF7">
    <property type="entry name" value="OXIDOREDUCTASE HTATIP2"/>
    <property type="match status" value="1"/>
</dbReference>
<dbReference type="Pfam" id="PF13460">
    <property type="entry name" value="NAD_binding_10"/>
    <property type="match status" value="1"/>
</dbReference>
<dbReference type="Proteomes" id="UP000188320">
    <property type="component" value="Unassembled WGS sequence"/>
</dbReference>
<proteinExistence type="inferred from homology"/>
<dbReference type="CDD" id="cd05250">
    <property type="entry name" value="CC3_like_SDR_a"/>
    <property type="match status" value="1"/>
</dbReference>
<reference evidence="4" key="1">
    <citation type="submission" date="2017-01" db="EMBL/GenBank/DDBJ databases">
        <authorList>
            <person name="Mah S.A."/>
            <person name="Swanson W.J."/>
            <person name="Moy G.W."/>
            <person name="Vacquier V.D."/>
        </authorList>
    </citation>
    <scope>NUCLEOTIDE SEQUENCE [LARGE SCALE GENOMIC DNA]</scope>
    <source>
        <strain evidence="4">COL-18-3</strain>
    </source>
</reference>
<dbReference type="Gene3D" id="3.40.50.720">
    <property type="entry name" value="NAD(P)-binding Rossmann-like Domain"/>
    <property type="match status" value="1"/>
</dbReference>
<evidence type="ECO:0000256" key="2">
    <source>
        <dbReference type="ARBA" id="ARBA00006617"/>
    </source>
</evidence>
<evidence type="ECO:0000313" key="6">
    <source>
        <dbReference type="Proteomes" id="UP000188320"/>
    </source>
</evidence>
<dbReference type="InterPro" id="IPR036291">
    <property type="entry name" value="NAD(P)-bd_dom_sf"/>
</dbReference>
<dbReference type="GO" id="GO:0005741">
    <property type="term" value="C:mitochondrial outer membrane"/>
    <property type="evidence" value="ECO:0007669"/>
    <property type="project" value="UniProtKB-SubCell"/>
</dbReference>
<reference evidence="6" key="2">
    <citation type="submission" date="2017-01" db="EMBL/GenBank/DDBJ databases">
        <authorList>
            <person name="Wang Y."/>
            <person name="White M."/>
            <person name="Kvist S."/>
            <person name="Moncalvo J.-M."/>
        </authorList>
    </citation>
    <scope>NUCLEOTIDE SEQUENCE [LARGE SCALE GENOMIC DNA]</scope>
    <source>
        <strain evidence="6">COL-18-3</strain>
    </source>
</reference>
<comment type="similarity">
    <text evidence="2">Belongs to the FMP52 family.</text>
</comment>
<evidence type="ECO:0000313" key="5">
    <source>
        <dbReference type="EMBL" id="OMH84553.1"/>
    </source>
</evidence>
<keyword evidence="6" id="KW-1185">Reference proteome</keyword>
<feature type="domain" description="NAD(P)-binding" evidence="3">
    <location>
        <begin position="36"/>
        <end position="222"/>
    </location>
</feature>
<comment type="caution">
    <text evidence="4">The sequence shown here is derived from an EMBL/GenBank/DDBJ whole genome shotgun (WGS) entry which is preliminary data.</text>
</comment>